<keyword evidence="2" id="KW-1185">Reference proteome</keyword>
<reference evidence="1" key="1">
    <citation type="submission" date="2016-11" db="EMBL/GenBank/DDBJ databases">
        <authorList>
            <person name="Jaros S."/>
            <person name="Januszkiewicz K."/>
            <person name="Wedrychowicz H."/>
        </authorList>
    </citation>
    <scope>NUCLEOTIDE SEQUENCE [LARGE SCALE GENOMIC DNA]</scope>
    <source>
        <strain evidence="1">Y48</strain>
    </source>
</reference>
<gene>
    <name evidence="1" type="ORF">BOX37_29410</name>
</gene>
<name>A0A1J0VZC6_9NOCA</name>
<evidence type="ECO:0000313" key="1">
    <source>
        <dbReference type="EMBL" id="APE37370.1"/>
    </source>
</evidence>
<dbReference type="OrthoDB" id="530636at2"/>
<dbReference type="AlphaFoldDB" id="A0A1J0VZC6"/>
<dbReference type="Proteomes" id="UP000183810">
    <property type="component" value="Chromosome"/>
</dbReference>
<dbReference type="RefSeq" id="WP_071930539.1">
    <property type="nucleotide sequence ID" value="NZ_CP018082.1"/>
</dbReference>
<organism evidence="1 2">
    <name type="scientific">Nocardia mangyaensis</name>
    <dbReference type="NCBI Taxonomy" id="2213200"/>
    <lineage>
        <taxon>Bacteria</taxon>
        <taxon>Bacillati</taxon>
        <taxon>Actinomycetota</taxon>
        <taxon>Actinomycetes</taxon>
        <taxon>Mycobacteriales</taxon>
        <taxon>Nocardiaceae</taxon>
        <taxon>Nocardia</taxon>
    </lineage>
</organism>
<dbReference type="KEGG" id="nsl:BOX37_29410"/>
<evidence type="ECO:0000313" key="2">
    <source>
        <dbReference type="Proteomes" id="UP000183810"/>
    </source>
</evidence>
<dbReference type="Pfam" id="PF21893">
    <property type="entry name" value="DUF6918"/>
    <property type="match status" value="1"/>
</dbReference>
<accession>A0A1J0VZC6</accession>
<protein>
    <submittedName>
        <fullName evidence="1">Uncharacterized protein</fullName>
    </submittedName>
</protein>
<proteinExistence type="predicted"/>
<dbReference type="EMBL" id="CP018082">
    <property type="protein sequence ID" value="APE37370.1"/>
    <property type="molecule type" value="Genomic_DNA"/>
</dbReference>
<sequence length="148" mass="15349">MVAALSESLLDDTKRPAFLADAVEVLDAEVSDKGGASGLAVKGGYAAVKKISPTIVPDALASLAPKLLDQLQPYWAEFTASGTGTFADLLTAKSDEAAEALLAVTDARAEASTRPALKKVYSSMRGSAKKHVIEALPRVADLVQKHAG</sequence>
<dbReference type="InterPro" id="IPR054211">
    <property type="entry name" value="DUF6918"/>
</dbReference>